<keyword evidence="18" id="KW-1185">Reference proteome</keyword>
<dbReference type="RefSeq" id="WP_019282756.1">
    <property type="nucleotide sequence ID" value="NZ_CP023054.1"/>
</dbReference>
<dbReference type="EC" id="4.3.2.10" evidence="4"/>
<comment type="similarity">
    <text evidence="2 11">Belongs to the HisA/HisF family.</text>
</comment>
<proteinExistence type="inferred from homology"/>
<dbReference type="Proteomes" id="UP000786185">
    <property type="component" value="Unassembled WGS sequence"/>
</dbReference>
<dbReference type="Proteomes" id="UP000256923">
    <property type="component" value="Chromosome 1"/>
</dbReference>
<dbReference type="NCBIfam" id="NF038364">
    <property type="entry name" value="AglZ_HisF2_fam"/>
    <property type="match status" value="1"/>
</dbReference>
<evidence type="ECO:0000256" key="2">
    <source>
        <dbReference type="ARBA" id="ARBA00009667"/>
    </source>
</evidence>
<evidence type="ECO:0000256" key="5">
    <source>
        <dbReference type="ARBA" id="ARBA00022605"/>
    </source>
</evidence>
<dbReference type="EMBL" id="CP034672">
    <property type="protein sequence ID" value="AZS24749.1"/>
    <property type="molecule type" value="Genomic_DNA"/>
</dbReference>
<reference evidence="12 16" key="1">
    <citation type="submission" date="2018-12" db="EMBL/GenBank/DDBJ databases">
        <title>Characterization and Draft Genome of Vibrio anguillarum J360 Marine Pathogen Isolated from an Outbreak in Lumpfish (Cyclopterus lumpus).</title>
        <authorList>
            <person name="Vasquez J.I."/>
            <person name="Cao T."/>
            <person name="Chakraborty S."/>
            <person name="Gnanagobal H."/>
            <person name="Wescot J."/>
            <person name="Boyce D."/>
            <person name="Santander J."/>
        </authorList>
    </citation>
    <scope>NUCLEOTIDE SEQUENCE [LARGE SCALE GENOMIC DNA]</scope>
    <source>
        <strain evidence="12 16">J360</strain>
    </source>
</reference>
<dbReference type="EMBL" id="RDPI01000158">
    <property type="protein sequence ID" value="MBF4375475.1"/>
    <property type="molecule type" value="Genomic_DNA"/>
</dbReference>
<evidence type="ECO:0000256" key="4">
    <source>
        <dbReference type="ARBA" id="ARBA00012809"/>
    </source>
</evidence>
<dbReference type="SUPFAM" id="SSF51366">
    <property type="entry name" value="Ribulose-phoshate binding barrel"/>
    <property type="match status" value="1"/>
</dbReference>
<keyword evidence="7 12" id="KW-0456">Lyase</keyword>
<dbReference type="InterPro" id="IPR050064">
    <property type="entry name" value="IGPS_HisA/HisF"/>
</dbReference>
<dbReference type="Pfam" id="PF00977">
    <property type="entry name" value="His_biosynth"/>
    <property type="match status" value="1"/>
</dbReference>
<keyword evidence="5 11" id="KW-0028">Amino-acid biosynthesis</keyword>
<evidence type="ECO:0000313" key="16">
    <source>
        <dbReference type="Proteomes" id="UP000256923"/>
    </source>
</evidence>
<evidence type="ECO:0000256" key="1">
    <source>
        <dbReference type="ARBA" id="ARBA00005091"/>
    </source>
</evidence>
<dbReference type="PANTHER" id="PTHR21235:SF2">
    <property type="entry name" value="IMIDAZOLE GLYCEROL PHOSPHATE SYNTHASE HISHF"/>
    <property type="match status" value="1"/>
</dbReference>
<evidence type="ECO:0000313" key="13">
    <source>
        <dbReference type="EMBL" id="MBF4274189.1"/>
    </source>
</evidence>
<reference evidence="17 18" key="2">
    <citation type="journal article" date="2021" name="PeerJ">
        <title>Analysis of 44 Vibrio anguillarum genomes reveals high genetic diversity.</title>
        <authorList>
            <person name="Hansen M.J."/>
            <person name="Dalsgaard I."/>
        </authorList>
    </citation>
    <scope>NUCLEOTIDE SEQUENCE</scope>
    <source>
        <strain evidence="14 18">040915-1/1B</strain>
        <strain evidence="13 17">17-16730-2A</strain>
        <strain evidence="15">850617-1/1</strain>
    </source>
</reference>
<evidence type="ECO:0000313" key="12">
    <source>
        <dbReference type="EMBL" id="AZS24749.1"/>
    </source>
</evidence>
<dbReference type="InterPro" id="IPR006062">
    <property type="entry name" value="His_biosynth"/>
</dbReference>
<dbReference type="InterPro" id="IPR013785">
    <property type="entry name" value="Aldolase_TIM"/>
</dbReference>
<comment type="catalytic activity">
    <reaction evidence="10">
        <text>5-[(5-phospho-1-deoxy-D-ribulos-1-ylimino)methylamino]-1-(5-phospho-beta-D-ribosyl)imidazole-4-carboxamide + L-glutamine = D-erythro-1-(imidazol-4-yl)glycerol 3-phosphate + 5-amino-1-(5-phospho-beta-D-ribosyl)imidazole-4-carboxamide + L-glutamate + H(+)</text>
        <dbReference type="Rhea" id="RHEA:24793"/>
        <dbReference type="ChEBI" id="CHEBI:15378"/>
        <dbReference type="ChEBI" id="CHEBI:29985"/>
        <dbReference type="ChEBI" id="CHEBI:58278"/>
        <dbReference type="ChEBI" id="CHEBI:58359"/>
        <dbReference type="ChEBI" id="CHEBI:58475"/>
        <dbReference type="ChEBI" id="CHEBI:58525"/>
        <dbReference type="EC" id="4.3.2.10"/>
    </reaction>
</comment>
<dbReference type="Proteomes" id="UP000722957">
    <property type="component" value="Unassembled WGS sequence"/>
</dbReference>
<evidence type="ECO:0000313" key="17">
    <source>
        <dbReference type="Proteomes" id="UP000722957"/>
    </source>
</evidence>
<keyword evidence="6 11" id="KW-0368">Histidine biosynthesis</keyword>
<gene>
    <name evidence="12" type="primary">hisF</name>
    <name evidence="12" type="ORF">DYL72_06505</name>
    <name evidence="13" type="ORF">EAY07_19660</name>
    <name evidence="14" type="ORF">EAY46_20930</name>
    <name evidence="15" type="ORF">ERJ77_09275</name>
</gene>
<sequence length="254" mass="27762">MLKKRVIPVLLLQDGGLVKGEKFKKHKYVGDPINAVRIFNEKEVDELAFVDISVGVNRGEPDYELIGDMASEAFMPIAYGGGISRVDQVEKLFRLGVEKVIINSEFHLNPELVTKCSQIAGAQSIVVAIDVKKSLFGKYEVYTKNGTCKTGTCPIEYARKAQQYGAGEIILTSIDREGSAQGLDLDLIKKVTSVVEIPVIVQGGVGSLEHIKDAVKMAGASAVAAGTYFTFHGKYKAVLLTYPAFHELEYLFLD</sequence>
<evidence type="ECO:0000313" key="15">
    <source>
        <dbReference type="EMBL" id="MBF4434701.1"/>
    </source>
</evidence>
<evidence type="ECO:0000256" key="6">
    <source>
        <dbReference type="ARBA" id="ARBA00023102"/>
    </source>
</evidence>
<evidence type="ECO:0000256" key="11">
    <source>
        <dbReference type="RuleBase" id="RU003657"/>
    </source>
</evidence>
<evidence type="ECO:0000313" key="18">
    <source>
        <dbReference type="Proteomes" id="UP000726136"/>
    </source>
</evidence>
<dbReference type="InterPro" id="IPR011060">
    <property type="entry name" value="RibuloseP-bd_barrel"/>
</dbReference>
<dbReference type="PANTHER" id="PTHR21235">
    <property type="entry name" value="IMIDAZOLE GLYCEROL PHOSPHATE SYNTHASE SUBUNIT HISF/H IGP SYNTHASE SUBUNIT HISF/H"/>
    <property type="match status" value="1"/>
</dbReference>
<comment type="subunit">
    <text evidence="3">Heterodimer of HisH and HisF.</text>
</comment>
<evidence type="ECO:0000256" key="8">
    <source>
        <dbReference type="ARBA" id="ARBA00025475"/>
    </source>
</evidence>
<dbReference type="AlphaFoldDB" id="A0A289GFD8"/>
<protein>
    <recommendedName>
        <fullName evidence="4">imidazole glycerol-phosphate synthase</fullName>
        <ecNumber evidence="4">4.3.2.10</ecNumber>
    </recommendedName>
    <alternativeName>
        <fullName evidence="9">IGP synthase cyclase subunit</fullName>
    </alternativeName>
</protein>
<evidence type="ECO:0000256" key="3">
    <source>
        <dbReference type="ARBA" id="ARBA00011152"/>
    </source>
</evidence>
<evidence type="ECO:0000256" key="9">
    <source>
        <dbReference type="ARBA" id="ARBA00030264"/>
    </source>
</evidence>
<comment type="function">
    <text evidence="8">IGPS catalyzes the conversion of PRFAR and glutamine to IGP, AICAR and glutamate. The HisF subunit catalyzes the cyclization activity that produces IGP and AICAR from PRFAR using the ammonia provided by the HisH subunit.</text>
</comment>
<dbReference type="UniPathway" id="UPA00031">
    <property type="reaction ID" value="UER00010"/>
</dbReference>
<dbReference type="EMBL" id="SCLC01000005">
    <property type="protein sequence ID" value="MBF4434701.1"/>
    <property type="molecule type" value="Genomic_DNA"/>
</dbReference>
<evidence type="ECO:0000256" key="7">
    <source>
        <dbReference type="ARBA" id="ARBA00023239"/>
    </source>
</evidence>
<organism evidence="12 16">
    <name type="scientific">Vibrio anguillarum</name>
    <name type="common">Listonella anguillarum</name>
    <dbReference type="NCBI Taxonomy" id="55601"/>
    <lineage>
        <taxon>Bacteria</taxon>
        <taxon>Pseudomonadati</taxon>
        <taxon>Pseudomonadota</taxon>
        <taxon>Gammaproteobacteria</taxon>
        <taxon>Vibrionales</taxon>
        <taxon>Vibrionaceae</taxon>
        <taxon>Vibrio</taxon>
    </lineage>
</organism>
<dbReference type="InterPro" id="IPR004651">
    <property type="entry name" value="HisF"/>
</dbReference>
<dbReference type="EMBL" id="RDOM01000112">
    <property type="protein sequence ID" value="MBF4274189.1"/>
    <property type="molecule type" value="Genomic_DNA"/>
</dbReference>
<dbReference type="Gene3D" id="3.20.20.70">
    <property type="entry name" value="Aldolase class I"/>
    <property type="match status" value="1"/>
</dbReference>
<evidence type="ECO:0000256" key="10">
    <source>
        <dbReference type="ARBA" id="ARBA00047838"/>
    </source>
</evidence>
<evidence type="ECO:0000313" key="14">
    <source>
        <dbReference type="EMBL" id="MBF4375475.1"/>
    </source>
</evidence>
<name>A0A289GFD8_VIBAN</name>
<dbReference type="GO" id="GO:0000105">
    <property type="term" value="P:L-histidine biosynthetic process"/>
    <property type="evidence" value="ECO:0007669"/>
    <property type="project" value="UniProtKB-UniPathway"/>
</dbReference>
<dbReference type="Proteomes" id="UP000726136">
    <property type="component" value="Unassembled WGS sequence"/>
</dbReference>
<dbReference type="GO" id="GO:0000107">
    <property type="term" value="F:imidazoleglycerol-phosphate synthase activity"/>
    <property type="evidence" value="ECO:0007669"/>
    <property type="project" value="InterPro"/>
</dbReference>
<comment type="pathway">
    <text evidence="1">Amino-acid biosynthesis; L-histidine biosynthesis; L-histidine from 5-phospho-alpha-D-ribose 1-diphosphate: step 5/9.</text>
</comment>
<accession>A0A289GFD8</accession>
<dbReference type="CDD" id="cd04731">
    <property type="entry name" value="HisF"/>
    <property type="match status" value="1"/>
</dbReference>
<dbReference type="GO" id="GO:0016829">
    <property type="term" value="F:lyase activity"/>
    <property type="evidence" value="ECO:0007669"/>
    <property type="project" value="UniProtKB-KW"/>
</dbReference>